<keyword evidence="3" id="KW-1185">Reference proteome</keyword>
<dbReference type="AlphaFoldDB" id="A0A5R9L5W0"/>
<evidence type="ECO:0000259" key="1">
    <source>
        <dbReference type="Pfam" id="PF13590"/>
    </source>
</evidence>
<sequence>MLLDCELEFFLKIIFSKKMKRNLMFLGLLVVLSNIVFAGNDRPKAVNNAPARTYNWIVPDMKKNQNPMYSSNYSRQRIQKALDQALASKGLTRDTQNPDLLLQFHTYTQRVRRNYVGGGYPMMGYPMMGFARYGWGYPYGWGMPYGGGYGYGNRTTNTTDGTLVLDLVDAKTGDIIWQKEVSGDASNPNNLDKRINKGVKKLMRDFPDRI</sequence>
<dbReference type="Proteomes" id="UP000306402">
    <property type="component" value="Unassembled WGS sequence"/>
</dbReference>
<comment type="caution">
    <text evidence="2">The sequence shown here is derived from an EMBL/GenBank/DDBJ whole genome shotgun (WGS) entry which is preliminary data.</text>
</comment>
<dbReference type="Gene3D" id="3.30.160.670">
    <property type="match status" value="1"/>
</dbReference>
<dbReference type="InterPro" id="IPR025411">
    <property type="entry name" value="DUF4136"/>
</dbReference>
<feature type="domain" description="DUF4136" evidence="1">
    <location>
        <begin position="44"/>
        <end position="207"/>
    </location>
</feature>
<organism evidence="2 3">
    <name type="scientific">Dyadobacter luticola</name>
    <dbReference type="NCBI Taxonomy" id="1979387"/>
    <lineage>
        <taxon>Bacteria</taxon>
        <taxon>Pseudomonadati</taxon>
        <taxon>Bacteroidota</taxon>
        <taxon>Cytophagia</taxon>
        <taxon>Cytophagales</taxon>
        <taxon>Spirosomataceae</taxon>
        <taxon>Dyadobacter</taxon>
    </lineage>
</organism>
<dbReference type="EMBL" id="VCEJ01000002">
    <property type="protein sequence ID" value="TLV03828.1"/>
    <property type="molecule type" value="Genomic_DNA"/>
</dbReference>
<gene>
    <name evidence="2" type="ORF">FEN17_09610</name>
</gene>
<name>A0A5R9L5W0_9BACT</name>
<protein>
    <submittedName>
        <fullName evidence="2">DUF4136 domain-containing protein</fullName>
    </submittedName>
</protein>
<evidence type="ECO:0000313" key="2">
    <source>
        <dbReference type="EMBL" id="TLV03828.1"/>
    </source>
</evidence>
<proteinExistence type="predicted"/>
<dbReference type="OrthoDB" id="118896at2"/>
<reference evidence="2 3" key="1">
    <citation type="submission" date="2019-05" db="EMBL/GenBank/DDBJ databases">
        <authorList>
            <person name="Qu J.-H."/>
        </authorList>
    </citation>
    <scope>NUCLEOTIDE SEQUENCE [LARGE SCALE GENOMIC DNA]</scope>
    <source>
        <strain evidence="2 3">T17</strain>
    </source>
</reference>
<accession>A0A5R9L5W0</accession>
<dbReference type="Pfam" id="PF13590">
    <property type="entry name" value="DUF4136"/>
    <property type="match status" value="1"/>
</dbReference>
<evidence type="ECO:0000313" key="3">
    <source>
        <dbReference type="Proteomes" id="UP000306402"/>
    </source>
</evidence>